<reference evidence="2 3" key="1">
    <citation type="submission" date="2019-11" db="EMBL/GenBank/DDBJ databases">
        <title>Whole genome sequence of Oryza granulata.</title>
        <authorList>
            <person name="Li W."/>
        </authorList>
    </citation>
    <scope>NUCLEOTIDE SEQUENCE [LARGE SCALE GENOMIC DNA]</scope>
    <source>
        <strain evidence="3">cv. Menghai</strain>
        <tissue evidence="2">Leaf</tissue>
    </source>
</reference>
<protein>
    <submittedName>
        <fullName evidence="2">Uncharacterized protein</fullName>
    </submittedName>
</protein>
<dbReference type="Proteomes" id="UP000479710">
    <property type="component" value="Unassembled WGS sequence"/>
</dbReference>
<organism evidence="2 3">
    <name type="scientific">Oryza meyeriana var. granulata</name>
    <dbReference type="NCBI Taxonomy" id="110450"/>
    <lineage>
        <taxon>Eukaryota</taxon>
        <taxon>Viridiplantae</taxon>
        <taxon>Streptophyta</taxon>
        <taxon>Embryophyta</taxon>
        <taxon>Tracheophyta</taxon>
        <taxon>Spermatophyta</taxon>
        <taxon>Magnoliopsida</taxon>
        <taxon>Liliopsida</taxon>
        <taxon>Poales</taxon>
        <taxon>Poaceae</taxon>
        <taxon>BOP clade</taxon>
        <taxon>Oryzoideae</taxon>
        <taxon>Oryzeae</taxon>
        <taxon>Oryzinae</taxon>
        <taxon>Oryza</taxon>
        <taxon>Oryza meyeriana</taxon>
    </lineage>
</organism>
<name>A0A6G1EY16_9ORYZ</name>
<accession>A0A6G1EY16</accession>
<evidence type="ECO:0000256" key="1">
    <source>
        <dbReference type="SAM" id="MobiDB-lite"/>
    </source>
</evidence>
<dbReference type="EMBL" id="SPHZ02000002">
    <property type="protein sequence ID" value="KAF0929495.1"/>
    <property type="molecule type" value="Genomic_DNA"/>
</dbReference>
<dbReference type="AlphaFoldDB" id="A0A6G1EY16"/>
<sequence>MGAAGGYLQQRQTTVGRRVRGADGQRRRQIRVAAANLLMTVATAALLGSRGGSIQGSGDGLQR</sequence>
<comment type="caution">
    <text evidence="2">The sequence shown here is derived from an EMBL/GenBank/DDBJ whole genome shotgun (WGS) entry which is preliminary data.</text>
</comment>
<gene>
    <name evidence="2" type="ORF">E2562_021591</name>
</gene>
<feature type="region of interest" description="Disordered" evidence="1">
    <location>
        <begin position="1"/>
        <end position="26"/>
    </location>
</feature>
<keyword evidence="3" id="KW-1185">Reference proteome</keyword>
<proteinExistence type="predicted"/>
<evidence type="ECO:0000313" key="2">
    <source>
        <dbReference type="EMBL" id="KAF0929495.1"/>
    </source>
</evidence>
<evidence type="ECO:0000313" key="3">
    <source>
        <dbReference type="Proteomes" id="UP000479710"/>
    </source>
</evidence>